<comment type="caution">
    <text evidence="4">The sequence shown here is derived from an EMBL/GenBank/DDBJ whole genome shotgun (WGS) entry which is preliminary data.</text>
</comment>
<dbReference type="InterPro" id="IPR019734">
    <property type="entry name" value="TPR_rpt"/>
</dbReference>
<dbReference type="InterPro" id="IPR011990">
    <property type="entry name" value="TPR-like_helical_dom_sf"/>
</dbReference>
<dbReference type="PROSITE" id="PS51257">
    <property type="entry name" value="PROKAR_LIPOPROTEIN"/>
    <property type="match status" value="1"/>
</dbReference>
<accession>Q0EZJ2</accession>
<dbReference type="PROSITE" id="PS50005">
    <property type="entry name" value="TPR"/>
    <property type="match status" value="1"/>
</dbReference>
<keyword evidence="5" id="KW-1185">Reference proteome</keyword>
<name>Q0EZJ2_9PROT</name>
<organism evidence="4 5">
    <name type="scientific">Mariprofundus ferrooxydans PV-1</name>
    <dbReference type="NCBI Taxonomy" id="314345"/>
    <lineage>
        <taxon>Bacteria</taxon>
        <taxon>Pseudomonadati</taxon>
        <taxon>Pseudomonadota</taxon>
        <taxon>Candidatius Mariprofundia</taxon>
        <taxon>Mariprofundales</taxon>
        <taxon>Mariprofundaceae</taxon>
        <taxon>Mariprofundus</taxon>
    </lineage>
</organism>
<dbReference type="Proteomes" id="UP000005297">
    <property type="component" value="Unassembled WGS sequence"/>
</dbReference>
<feature type="repeat" description="TPR" evidence="1">
    <location>
        <begin position="322"/>
        <end position="355"/>
    </location>
</feature>
<dbReference type="OrthoDB" id="5293174at2"/>
<gene>
    <name evidence="4" type="ORF">SPV1_14049</name>
</gene>
<reference evidence="4 5" key="1">
    <citation type="submission" date="2006-09" db="EMBL/GenBank/DDBJ databases">
        <authorList>
            <person name="Emerson D."/>
            <person name="Ferriera S."/>
            <person name="Johnson J."/>
            <person name="Kravitz S."/>
            <person name="Halpern A."/>
            <person name="Remington K."/>
            <person name="Beeson K."/>
            <person name="Tran B."/>
            <person name="Rogers Y.-H."/>
            <person name="Friedman R."/>
            <person name="Venter J.C."/>
        </authorList>
    </citation>
    <scope>NUCLEOTIDE SEQUENCE [LARGE SCALE GENOMIC DNA]</scope>
    <source>
        <strain evidence="4 5">PV-1</strain>
    </source>
</reference>
<feature type="chain" id="PRO_5004171521" evidence="3">
    <location>
        <begin position="21"/>
        <end position="395"/>
    </location>
</feature>
<dbReference type="GO" id="GO:0046429">
    <property type="term" value="F:4-hydroxy-3-methylbut-2-en-1-yl diphosphate synthase activity (ferredoxin)"/>
    <property type="evidence" value="ECO:0007669"/>
    <property type="project" value="UniProtKB-EC"/>
</dbReference>
<dbReference type="Gene3D" id="1.25.40.10">
    <property type="entry name" value="Tetratricopeptide repeat domain"/>
    <property type="match status" value="1"/>
</dbReference>
<feature type="signal peptide" evidence="3">
    <location>
        <begin position="1"/>
        <end position="20"/>
    </location>
</feature>
<dbReference type="EC" id="1.17.7.1" evidence="4"/>
<protein>
    <submittedName>
        <fullName evidence="4">4-hydroxy-3-methylbut-2-en-1-yl diphosphate synthase</fullName>
        <ecNumber evidence="4">1.17.7.1</ecNumber>
    </submittedName>
</protein>
<keyword evidence="3" id="KW-0732">Signal</keyword>
<evidence type="ECO:0000313" key="5">
    <source>
        <dbReference type="Proteomes" id="UP000005297"/>
    </source>
</evidence>
<sequence length="395" mass="44564">MFRCRHLCIVVSLLAASVLAGCAQGGHTLTIPDSLISDGAYIGLINSYTMIRQDFDSGRIMRARARVLAMKKDHADYARARAFLKSTIEPARLRIFLHYLHMAQHLEADKLWSEAMWAYDQAASVTIKPERMQAKRDEMEIRMRQLRLDKLIVQRRWLDRLLLDGVRHYNAPRGLDANDETFARLREQYNDQLEGRASLAIREARRQLHNGLPEIAYMEIESYLRMQPDASGARVLRDEIVAAIPKGIVIPPLSAKEKSVEEAVAARQAGAGAVVTEEQIKAALKKDDLIKARALVHQFRRNGGSGADRLLATVEKKLDASAASLFAKGSVQFRHEHLASAIDYWRQAVALNPDEPEYVEALRRARQLQERLSLLRGKLGDEKNGQGGNDMPERE</sequence>
<proteinExistence type="predicted"/>
<dbReference type="HOGENOM" id="CLU_697920_0_0_0"/>
<dbReference type="EMBL" id="AATS01000006">
    <property type="protein sequence ID" value="EAU54712.1"/>
    <property type="molecule type" value="Genomic_DNA"/>
</dbReference>
<evidence type="ECO:0000256" key="3">
    <source>
        <dbReference type="SAM" id="SignalP"/>
    </source>
</evidence>
<evidence type="ECO:0000256" key="1">
    <source>
        <dbReference type="PROSITE-ProRule" id="PRU00339"/>
    </source>
</evidence>
<dbReference type="STRING" id="314344.AL013_11815"/>
<dbReference type="RefSeq" id="WP_009850322.1">
    <property type="nucleotide sequence ID" value="NZ_DS022294.1"/>
</dbReference>
<evidence type="ECO:0000313" key="4">
    <source>
        <dbReference type="EMBL" id="EAU54712.1"/>
    </source>
</evidence>
<keyword evidence="1" id="KW-0802">TPR repeat</keyword>
<evidence type="ECO:0000256" key="2">
    <source>
        <dbReference type="SAM" id="MobiDB-lite"/>
    </source>
</evidence>
<feature type="region of interest" description="Disordered" evidence="2">
    <location>
        <begin position="376"/>
        <end position="395"/>
    </location>
</feature>
<keyword evidence="4" id="KW-0560">Oxidoreductase</keyword>
<dbReference type="AlphaFoldDB" id="Q0EZJ2"/>
<dbReference type="InParanoid" id="Q0EZJ2"/>